<keyword evidence="2" id="KW-1185">Reference proteome</keyword>
<proteinExistence type="predicted"/>
<dbReference type="Proteomes" id="UP000784294">
    <property type="component" value="Unassembled WGS sequence"/>
</dbReference>
<sequence length="152" mass="17165">MNVRCLAATGAATLGDNSDFPNWLDSNFFCDNQSSGDRCLAWLPVNYRLHAFYYAWYAAPYKANILSTYNNDPNRYADNPDCGIGKNVDFPREKSNNSSSVVQATNSFECIGYPVRMALKHGPDYQHWGHPRLNDCREAKVNLSSQKTPRTT</sequence>
<organism evidence="1 2">
    <name type="scientific">Protopolystoma xenopodis</name>
    <dbReference type="NCBI Taxonomy" id="117903"/>
    <lineage>
        <taxon>Eukaryota</taxon>
        <taxon>Metazoa</taxon>
        <taxon>Spiralia</taxon>
        <taxon>Lophotrochozoa</taxon>
        <taxon>Platyhelminthes</taxon>
        <taxon>Monogenea</taxon>
        <taxon>Polyopisthocotylea</taxon>
        <taxon>Polystomatidea</taxon>
        <taxon>Polystomatidae</taxon>
        <taxon>Protopolystoma</taxon>
    </lineage>
</organism>
<comment type="caution">
    <text evidence="1">The sequence shown here is derived from an EMBL/GenBank/DDBJ whole genome shotgun (WGS) entry which is preliminary data.</text>
</comment>
<dbReference type="EMBL" id="CAAALY010003438">
    <property type="protein sequence ID" value="VEL08220.1"/>
    <property type="molecule type" value="Genomic_DNA"/>
</dbReference>
<dbReference type="AlphaFoldDB" id="A0A3S5AYH8"/>
<name>A0A3S5AYH8_9PLAT</name>
<gene>
    <name evidence="1" type="ORF">PXEA_LOCUS1660</name>
</gene>
<accession>A0A3S5AYH8</accession>
<evidence type="ECO:0000313" key="2">
    <source>
        <dbReference type="Proteomes" id="UP000784294"/>
    </source>
</evidence>
<reference evidence="1" key="1">
    <citation type="submission" date="2018-11" db="EMBL/GenBank/DDBJ databases">
        <authorList>
            <consortium name="Pathogen Informatics"/>
        </authorList>
    </citation>
    <scope>NUCLEOTIDE SEQUENCE</scope>
</reference>
<evidence type="ECO:0000313" key="1">
    <source>
        <dbReference type="EMBL" id="VEL08220.1"/>
    </source>
</evidence>
<protein>
    <submittedName>
        <fullName evidence="1">Uncharacterized protein</fullName>
    </submittedName>
</protein>